<reference evidence="15 16" key="1">
    <citation type="submission" date="2016-07" db="EMBL/GenBank/DDBJ databases">
        <title>Characterization of isolates of Eisenbergiella tayi derived from blood cultures, using whole genome sequencing.</title>
        <authorList>
            <person name="Burdz T."/>
            <person name="Wiebe D."/>
            <person name="Huynh C."/>
            <person name="Bernard K."/>
        </authorList>
    </citation>
    <scope>NUCLEOTIDE SEQUENCE [LARGE SCALE GENOMIC DNA]</scope>
    <source>
        <strain evidence="15 16">NML 120489</strain>
    </source>
</reference>
<evidence type="ECO:0000256" key="7">
    <source>
        <dbReference type="ARBA" id="ARBA00022777"/>
    </source>
</evidence>
<dbReference type="InterPro" id="IPR036890">
    <property type="entry name" value="HATPase_C_sf"/>
</dbReference>
<evidence type="ECO:0000256" key="5">
    <source>
        <dbReference type="ARBA" id="ARBA00022692"/>
    </source>
</evidence>
<feature type="coiled-coil region" evidence="12">
    <location>
        <begin position="355"/>
        <end position="382"/>
    </location>
</feature>
<comment type="caution">
    <text evidence="15">The sequence shown here is derived from an EMBL/GenBank/DDBJ whole genome shotgun (WGS) entry which is preliminary data.</text>
</comment>
<evidence type="ECO:0000256" key="3">
    <source>
        <dbReference type="ARBA" id="ARBA00022553"/>
    </source>
</evidence>
<feature type="transmembrane region" description="Helical" evidence="13">
    <location>
        <begin position="12"/>
        <end position="35"/>
    </location>
</feature>
<keyword evidence="9 13" id="KW-1133">Transmembrane helix</keyword>
<dbReference type="Gene3D" id="6.10.340.10">
    <property type="match status" value="1"/>
</dbReference>
<feature type="domain" description="HAMP" evidence="14">
    <location>
        <begin position="307"/>
        <end position="360"/>
    </location>
</feature>
<keyword evidence="6" id="KW-0547">Nucleotide-binding</keyword>
<name>A0A1E3AYM5_9FIRM</name>
<evidence type="ECO:0000259" key="14">
    <source>
        <dbReference type="PROSITE" id="PS50885"/>
    </source>
</evidence>
<dbReference type="SUPFAM" id="SSF55874">
    <property type="entry name" value="ATPase domain of HSP90 chaperone/DNA topoisomerase II/histidine kinase"/>
    <property type="match status" value="1"/>
</dbReference>
<dbReference type="RefSeq" id="WP_069156244.1">
    <property type="nucleotide sequence ID" value="NZ_DAWDRA010000308.1"/>
</dbReference>
<dbReference type="AlphaFoldDB" id="A0A1E3AYM5"/>
<keyword evidence="5 13" id="KW-0812">Transmembrane</keyword>
<evidence type="ECO:0000256" key="6">
    <source>
        <dbReference type="ARBA" id="ARBA00022741"/>
    </source>
</evidence>
<dbReference type="EC" id="2.7.13.3" evidence="15"/>
<evidence type="ECO:0000256" key="13">
    <source>
        <dbReference type="SAM" id="Phobius"/>
    </source>
</evidence>
<gene>
    <name evidence="15" type="ORF">BEH84_01473</name>
</gene>
<dbReference type="Gene3D" id="3.30.565.10">
    <property type="entry name" value="Histidine kinase-like ATPase, C-terminal domain"/>
    <property type="match status" value="1"/>
</dbReference>
<dbReference type="SUPFAM" id="SSF158472">
    <property type="entry name" value="HAMP domain-like"/>
    <property type="match status" value="1"/>
</dbReference>
<keyword evidence="4 15" id="KW-0808">Transferase</keyword>
<keyword evidence="7 15" id="KW-0418">Kinase</keyword>
<dbReference type="Proteomes" id="UP000095003">
    <property type="component" value="Unassembled WGS sequence"/>
</dbReference>
<dbReference type="InterPro" id="IPR010559">
    <property type="entry name" value="Sig_transdc_His_kin_internal"/>
</dbReference>
<evidence type="ECO:0000256" key="11">
    <source>
        <dbReference type="ARBA" id="ARBA00023136"/>
    </source>
</evidence>
<evidence type="ECO:0000256" key="10">
    <source>
        <dbReference type="ARBA" id="ARBA00023012"/>
    </source>
</evidence>
<evidence type="ECO:0000256" key="9">
    <source>
        <dbReference type="ARBA" id="ARBA00022989"/>
    </source>
</evidence>
<keyword evidence="10" id="KW-0902">Two-component regulatory system</keyword>
<keyword evidence="3" id="KW-0597">Phosphoprotein</keyword>
<keyword evidence="8" id="KW-0067">ATP-binding</keyword>
<evidence type="ECO:0000313" key="15">
    <source>
        <dbReference type="EMBL" id="ODM13754.1"/>
    </source>
</evidence>
<dbReference type="InterPro" id="IPR050640">
    <property type="entry name" value="Bact_2-comp_sensor_kinase"/>
</dbReference>
<sequence>MGKRRINWRLKVMLSILAATVLVITLLFGITYNYFLRKLRANDEKITYMTFQESENKLKEVLERTTEKMNRFSMNDLVWEFCQDSVRDIKIQPVYLRGIIKELDEILNSDSAIYSVALINGDGRTVLSTVEKKSRIGVDIITKELWELFQESKEKYPYVVWASGYDAGTTQDSTLYTAVNRPVILGIKSLNEEEEAEKDSFLVFALDEREIRKCYNQAIYNDSDAFLINSQGQIISSTRSGLLGSFYKPEVGMRNISYELSYYGWELLNIIPEDMYLEEVKDIRNFGIVLGAAAVICMILIAAVWSKWYTNPIQTLMEQMDSVGREQLDISEPVPEGWPELSQLNRQFYLMVQKLKDYIQRLQTAEKEKAEEELLALQYQMNPHFLYNSLNSIRWMAMMTNNTRAADAIVILSRIIEPVLRNPDFTWKLKDELNFLKDYIEMMSLRFDNCLEYTMECPEELYSGEFPRFILQPVIENCFVHGKNGNITKKITGHIRKEGETYEISICNDGAPIDKEKLEELNACLQSGMKTSSSIGLSNVLKRLRLLYGKNVRIWLESDMGSTVCQIIFQAP</sequence>
<dbReference type="EMBL" id="MCGI01000001">
    <property type="protein sequence ID" value="ODM13754.1"/>
    <property type="molecule type" value="Genomic_DNA"/>
</dbReference>
<dbReference type="GO" id="GO:0005886">
    <property type="term" value="C:plasma membrane"/>
    <property type="evidence" value="ECO:0007669"/>
    <property type="project" value="UniProtKB-SubCell"/>
</dbReference>
<keyword evidence="11 13" id="KW-0472">Membrane</keyword>
<keyword evidence="2" id="KW-1003">Cell membrane</keyword>
<dbReference type="PANTHER" id="PTHR34220:SF11">
    <property type="entry name" value="SENSOR PROTEIN KINASE HPTS"/>
    <property type="match status" value="1"/>
</dbReference>
<dbReference type="PROSITE" id="PS50885">
    <property type="entry name" value="HAMP"/>
    <property type="match status" value="1"/>
</dbReference>
<proteinExistence type="predicted"/>
<protein>
    <submittedName>
        <fullName evidence="15">Putative sensor-like histidine kinase</fullName>
        <ecNumber evidence="15">2.7.13.3</ecNumber>
    </submittedName>
</protein>
<accession>A0A1E3AYM5</accession>
<evidence type="ECO:0000313" key="16">
    <source>
        <dbReference type="Proteomes" id="UP000095003"/>
    </source>
</evidence>
<comment type="subcellular location">
    <subcellularLocation>
        <location evidence="1">Cell membrane</location>
        <topology evidence="1">Multi-pass membrane protein</topology>
    </subcellularLocation>
</comment>
<feature type="transmembrane region" description="Helical" evidence="13">
    <location>
        <begin position="285"/>
        <end position="305"/>
    </location>
</feature>
<dbReference type="Pfam" id="PF06580">
    <property type="entry name" value="His_kinase"/>
    <property type="match status" value="1"/>
</dbReference>
<organism evidence="15 16">
    <name type="scientific">Eisenbergiella tayi</name>
    <dbReference type="NCBI Taxonomy" id="1432052"/>
    <lineage>
        <taxon>Bacteria</taxon>
        <taxon>Bacillati</taxon>
        <taxon>Bacillota</taxon>
        <taxon>Clostridia</taxon>
        <taxon>Lachnospirales</taxon>
        <taxon>Lachnospiraceae</taxon>
        <taxon>Eisenbergiella</taxon>
    </lineage>
</organism>
<dbReference type="GO" id="GO:0005524">
    <property type="term" value="F:ATP binding"/>
    <property type="evidence" value="ECO:0007669"/>
    <property type="project" value="UniProtKB-KW"/>
</dbReference>
<evidence type="ECO:0000256" key="2">
    <source>
        <dbReference type="ARBA" id="ARBA00022475"/>
    </source>
</evidence>
<evidence type="ECO:0000256" key="1">
    <source>
        <dbReference type="ARBA" id="ARBA00004651"/>
    </source>
</evidence>
<keyword evidence="12" id="KW-0175">Coiled coil</keyword>
<dbReference type="InterPro" id="IPR003660">
    <property type="entry name" value="HAMP_dom"/>
</dbReference>
<dbReference type="PANTHER" id="PTHR34220">
    <property type="entry name" value="SENSOR HISTIDINE KINASE YPDA"/>
    <property type="match status" value="1"/>
</dbReference>
<evidence type="ECO:0000256" key="12">
    <source>
        <dbReference type="SAM" id="Coils"/>
    </source>
</evidence>
<evidence type="ECO:0000256" key="4">
    <source>
        <dbReference type="ARBA" id="ARBA00022679"/>
    </source>
</evidence>
<evidence type="ECO:0000256" key="8">
    <source>
        <dbReference type="ARBA" id="ARBA00022840"/>
    </source>
</evidence>
<dbReference type="GO" id="GO:0000155">
    <property type="term" value="F:phosphorelay sensor kinase activity"/>
    <property type="evidence" value="ECO:0007669"/>
    <property type="project" value="InterPro"/>
</dbReference>